<sequence length="75" mass="8441">MITEVVEYWVDGRKVTTLDALLRIVGAKSNKEIDDVRACLAQSKPYKVHRIKQVYGIPAIRTGALLHDPCIHRLG</sequence>
<accession>A0A3P3XMB3</accession>
<gene>
    <name evidence="1" type="ORF">SPIROBIBN47_410025</name>
</gene>
<proteinExistence type="predicted"/>
<protein>
    <submittedName>
        <fullName evidence="1">Uncharacterized protein</fullName>
    </submittedName>
</protein>
<organism evidence="1">
    <name type="scientific">uncultured spirochete</name>
    <dbReference type="NCBI Taxonomy" id="156406"/>
    <lineage>
        <taxon>Bacteria</taxon>
        <taxon>Pseudomonadati</taxon>
        <taxon>Spirochaetota</taxon>
        <taxon>Spirochaetia</taxon>
        <taxon>Spirochaetales</taxon>
        <taxon>environmental samples</taxon>
    </lineage>
</organism>
<name>A0A3P3XMB3_9SPIR</name>
<reference evidence="1" key="1">
    <citation type="submission" date="2017-02" db="EMBL/GenBank/DDBJ databases">
        <authorList>
            <person name="Regsiter A."/>
            <person name="William W."/>
        </authorList>
    </citation>
    <scope>NUCLEOTIDE SEQUENCE</scope>
    <source>
        <strain evidence="1">Bib</strain>
    </source>
</reference>
<dbReference type="AlphaFoldDB" id="A0A3P3XMB3"/>
<dbReference type="EMBL" id="FWDM01000036">
    <property type="protein sequence ID" value="SLM15298.1"/>
    <property type="molecule type" value="Genomic_DNA"/>
</dbReference>
<evidence type="ECO:0000313" key="1">
    <source>
        <dbReference type="EMBL" id="SLM15298.1"/>
    </source>
</evidence>